<sequence length="114" mass="13481">MMWTQDARCKNVVRNAMTRGFSGSPSFSFCRNLSACRKDLIEWNHNCFGNLDVKLKQLDKMLTECQAQQHRCIFPTEEQLNQEQRLLLEYEELLKLNDTHWGQKARHDLVWHGA</sequence>
<comment type="caution">
    <text evidence="1">The sequence shown here is derived from an EMBL/GenBank/DDBJ whole genome shotgun (WGS) entry which is preliminary data.</text>
</comment>
<proteinExistence type="predicted"/>
<organism evidence="1 2">
    <name type="scientific">Coptis chinensis</name>
    <dbReference type="NCBI Taxonomy" id="261450"/>
    <lineage>
        <taxon>Eukaryota</taxon>
        <taxon>Viridiplantae</taxon>
        <taxon>Streptophyta</taxon>
        <taxon>Embryophyta</taxon>
        <taxon>Tracheophyta</taxon>
        <taxon>Spermatophyta</taxon>
        <taxon>Magnoliopsida</taxon>
        <taxon>Ranunculales</taxon>
        <taxon>Ranunculaceae</taxon>
        <taxon>Coptidoideae</taxon>
        <taxon>Coptis</taxon>
    </lineage>
</organism>
<keyword evidence="2" id="KW-1185">Reference proteome</keyword>
<reference evidence="1 2" key="1">
    <citation type="submission" date="2020-10" db="EMBL/GenBank/DDBJ databases">
        <title>The Coptis chinensis genome and diversification of protoberbering-type alkaloids.</title>
        <authorList>
            <person name="Wang B."/>
            <person name="Shu S."/>
            <person name="Song C."/>
            <person name="Liu Y."/>
        </authorList>
    </citation>
    <scope>NUCLEOTIDE SEQUENCE [LARGE SCALE GENOMIC DNA]</scope>
    <source>
        <strain evidence="1">HL-2020</strain>
        <tissue evidence="1">Leaf</tissue>
    </source>
</reference>
<evidence type="ECO:0000313" key="2">
    <source>
        <dbReference type="Proteomes" id="UP000631114"/>
    </source>
</evidence>
<dbReference type="EMBL" id="JADFTS010000003">
    <property type="protein sequence ID" value="KAF9613896.1"/>
    <property type="molecule type" value="Genomic_DNA"/>
</dbReference>
<gene>
    <name evidence="1" type="ORF">IFM89_012444</name>
</gene>
<dbReference type="Proteomes" id="UP000631114">
    <property type="component" value="Unassembled WGS sequence"/>
</dbReference>
<name>A0A835IAJ1_9MAGN</name>
<accession>A0A835IAJ1</accession>
<protein>
    <submittedName>
        <fullName evidence="1">Uncharacterized protein</fullName>
    </submittedName>
</protein>
<evidence type="ECO:0000313" key="1">
    <source>
        <dbReference type="EMBL" id="KAF9613896.1"/>
    </source>
</evidence>
<dbReference type="AlphaFoldDB" id="A0A835IAJ1"/>